<dbReference type="SUPFAM" id="SSF50978">
    <property type="entry name" value="WD40 repeat-like"/>
    <property type="match status" value="1"/>
</dbReference>
<dbReference type="PANTHER" id="PTHR22840">
    <property type="entry name" value="WD REPEAT-CONTAINING PROTEIN 36"/>
    <property type="match status" value="1"/>
</dbReference>
<organism evidence="3">
    <name type="scientific">Sesamum latifolium</name>
    <dbReference type="NCBI Taxonomy" id="2727402"/>
    <lineage>
        <taxon>Eukaryota</taxon>
        <taxon>Viridiplantae</taxon>
        <taxon>Streptophyta</taxon>
        <taxon>Embryophyta</taxon>
        <taxon>Tracheophyta</taxon>
        <taxon>Spermatophyta</taxon>
        <taxon>Magnoliopsida</taxon>
        <taxon>eudicotyledons</taxon>
        <taxon>Gunneridae</taxon>
        <taxon>Pentapetalae</taxon>
        <taxon>asterids</taxon>
        <taxon>lamiids</taxon>
        <taxon>Lamiales</taxon>
        <taxon>Pedaliaceae</taxon>
        <taxon>Sesamum</taxon>
    </lineage>
</organism>
<reference evidence="3" key="2">
    <citation type="journal article" date="2024" name="Plant">
        <title>Genomic evolution and insights into agronomic trait innovations of Sesamum species.</title>
        <authorList>
            <person name="Miao H."/>
            <person name="Wang L."/>
            <person name="Qu L."/>
            <person name="Liu H."/>
            <person name="Sun Y."/>
            <person name="Le M."/>
            <person name="Wang Q."/>
            <person name="Wei S."/>
            <person name="Zheng Y."/>
            <person name="Lin W."/>
            <person name="Duan Y."/>
            <person name="Cao H."/>
            <person name="Xiong S."/>
            <person name="Wang X."/>
            <person name="Wei L."/>
            <person name="Li C."/>
            <person name="Ma Q."/>
            <person name="Ju M."/>
            <person name="Zhao R."/>
            <person name="Li G."/>
            <person name="Mu C."/>
            <person name="Tian Q."/>
            <person name="Mei H."/>
            <person name="Zhang T."/>
            <person name="Gao T."/>
            <person name="Zhang H."/>
        </authorList>
    </citation>
    <scope>NUCLEOTIDE SEQUENCE</scope>
    <source>
        <strain evidence="3">KEN1</strain>
    </source>
</reference>
<dbReference type="GO" id="GO:0034388">
    <property type="term" value="C:Pwp2p-containing subcomplex of 90S preribosome"/>
    <property type="evidence" value="ECO:0007669"/>
    <property type="project" value="TreeGrafter"/>
</dbReference>
<dbReference type="EMBL" id="JACGWN010000003">
    <property type="protein sequence ID" value="KAL0456168.1"/>
    <property type="molecule type" value="Genomic_DNA"/>
</dbReference>
<dbReference type="GO" id="GO:0006364">
    <property type="term" value="P:rRNA processing"/>
    <property type="evidence" value="ECO:0007669"/>
    <property type="project" value="TreeGrafter"/>
</dbReference>
<feature type="domain" description="WDR36/Utp21 N-terminal" evidence="2">
    <location>
        <begin position="30"/>
        <end position="264"/>
    </location>
</feature>
<dbReference type="SMART" id="SM00320">
    <property type="entry name" value="WD40"/>
    <property type="match status" value="4"/>
</dbReference>
<dbReference type="PROSITE" id="PS50082">
    <property type="entry name" value="WD_REPEATS_2"/>
    <property type="match status" value="1"/>
</dbReference>
<dbReference type="InterPro" id="IPR036322">
    <property type="entry name" value="WD40_repeat_dom_sf"/>
</dbReference>
<comment type="caution">
    <text evidence="3">The sequence shown here is derived from an EMBL/GenBank/DDBJ whole genome shotgun (WGS) entry which is preliminary data.</text>
</comment>
<dbReference type="InterPro" id="IPR015943">
    <property type="entry name" value="WD40/YVTN_repeat-like_dom_sf"/>
</dbReference>
<dbReference type="Pfam" id="PF25171">
    <property type="entry name" value="Beta-prop_WDR36-Utp21_1st"/>
    <property type="match status" value="1"/>
</dbReference>
<accession>A0AAW2XQN1</accession>
<dbReference type="InterPro" id="IPR059157">
    <property type="entry name" value="WDR36-Utp21_N"/>
</dbReference>
<dbReference type="InterPro" id="IPR001680">
    <property type="entry name" value="WD40_rpt"/>
</dbReference>
<feature type="repeat" description="WD" evidence="1">
    <location>
        <begin position="220"/>
        <end position="262"/>
    </location>
</feature>
<keyword evidence="1" id="KW-0853">WD repeat</keyword>
<reference evidence="3" key="1">
    <citation type="submission" date="2020-06" db="EMBL/GenBank/DDBJ databases">
        <authorList>
            <person name="Li T."/>
            <person name="Hu X."/>
            <person name="Zhang T."/>
            <person name="Song X."/>
            <person name="Zhang H."/>
            <person name="Dai N."/>
            <person name="Sheng W."/>
            <person name="Hou X."/>
            <person name="Wei L."/>
        </authorList>
    </citation>
    <scope>NUCLEOTIDE SEQUENCE</scope>
    <source>
        <strain evidence="3">KEN1</strain>
        <tissue evidence="3">Leaf</tissue>
    </source>
</reference>
<protein>
    <submittedName>
        <fullName evidence="3">WD repeat-containing protein 36</fullName>
    </submittedName>
</protein>
<dbReference type="GO" id="GO:0032040">
    <property type="term" value="C:small-subunit processome"/>
    <property type="evidence" value="ECO:0007669"/>
    <property type="project" value="TreeGrafter"/>
</dbReference>
<name>A0AAW2XQN1_9LAMI</name>
<evidence type="ECO:0000259" key="2">
    <source>
        <dbReference type="Pfam" id="PF25171"/>
    </source>
</evidence>
<sequence>MGIFEPFRAVGYITTQVPFSVQRLGTETFITVSVGKAFQVYNCAKLSLVLVGPQLPKKIRALASYRDYTFAAYGHNIAVFKRAHLVATWTSHNAKVNQLLLLGERIISTDVKGNIFIWAFKGVTENLSPVGHISLGNKFTPTCIMHPDTYLEQVLLGSQEGSLQLWDISTMKKVNEFKGWNAAICCCVSSPALDVVAVGCSDGKIHVHNILRDIEIVSFTHSTKDPVTALSFSTDGQPLLASGGSSGVITIWNLERKRFHSVIKRPMIAL</sequence>
<gene>
    <name evidence="3" type="ORF">Slati_0956000</name>
</gene>
<dbReference type="Gene3D" id="2.130.10.10">
    <property type="entry name" value="YVTN repeat-like/Quinoprotein amine dehydrogenase"/>
    <property type="match status" value="1"/>
</dbReference>
<evidence type="ECO:0000256" key="1">
    <source>
        <dbReference type="PROSITE-ProRule" id="PRU00221"/>
    </source>
</evidence>
<evidence type="ECO:0000313" key="3">
    <source>
        <dbReference type="EMBL" id="KAL0456168.1"/>
    </source>
</evidence>
<dbReference type="AlphaFoldDB" id="A0AAW2XQN1"/>
<dbReference type="PANTHER" id="PTHR22840:SF12">
    <property type="entry name" value="WD REPEAT-CONTAINING PROTEIN 36"/>
    <property type="match status" value="1"/>
</dbReference>
<proteinExistence type="predicted"/>